<dbReference type="EnsemblPlants" id="Pp3c13_24500V3.1">
    <property type="protein sequence ID" value="Pp3c13_24500V3.1"/>
    <property type="gene ID" value="Pp3c13_24500"/>
</dbReference>
<dbReference type="GO" id="GO:0030687">
    <property type="term" value="C:preribosome, large subunit precursor"/>
    <property type="evidence" value="ECO:0000318"/>
    <property type="project" value="GO_Central"/>
</dbReference>
<evidence type="ECO:0008006" key="5">
    <source>
        <dbReference type="Google" id="ProtNLM"/>
    </source>
</evidence>
<proteinExistence type="predicted"/>
<organism evidence="2">
    <name type="scientific">Physcomitrium patens</name>
    <name type="common">Spreading-leaved earth moss</name>
    <name type="synonym">Physcomitrella patens</name>
    <dbReference type="NCBI Taxonomy" id="3218"/>
    <lineage>
        <taxon>Eukaryota</taxon>
        <taxon>Viridiplantae</taxon>
        <taxon>Streptophyta</taxon>
        <taxon>Embryophyta</taxon>
        <taxon>Bryophyta</taxon>
        <taxon>Bryophytina</taxon>
        <taxon>Bryopsida</taxon>
        <taxon>Funariidae</taxon>
        <taxon>Funariales</taxon>
        <taxon>Funariaceae</taxon>
        <taxon>Physcomitrium</taxon>
    </lineage>
</organism>
<name>A0A2K1JN54_PHYPA</name>
<sequence>MPRTNSVDLPGCPPFRALCCDNLGYVKVVEVASDKGMPQVVARWGRDPVACSAYGEEGFALARKSGRVEVLNPVNGVRLAEVVVPTSISERVNGNREDASDAVCGLHLFKKNSIWGTAVLTCTEQGVAAIQRISFPADDEDMGVSNDGDEDMGVSTSSQVSSDAIVWSVADSGSVCCLRVDGSERYAIFGGKGVEVSMWDLEKRTRIWSAKNPRRDNLGLIAPAFVTALAFLSVKDHRKFVVGTGHHQIRLYDTGAQRRPMLMFDYGESPIKSIAPGGDGNTVYVGSGSGDLACFDMRTGQNVGGFKGKISGSVRSVVLHPTLPIVASCGLDRYLRIHHSRTRQLLSMLFLKQQLISVVFDTSADKSVPPTSGSSNKENSNAAEAKPASKTGTEKEGRTDKKKRSREELKDFAVPSQNLVKIKKKSAVVPNIETKQEKSSRKVRKSKGSGP</sequence>
<reference evidence="2 4" key="2">
    <citation type="journal article" date="2018" name="Plant J.">
        <title>The Physcomitrella patens chromosome-scale assembly reveals moss genome structure and evolution.</title>
        <authorList>
            <person name="Lang D."/>
            <person name="Ullrich K.K."/>
            <person name="Murat F."/>
            <person name="Fuchs J."/>
            <person name="Jenkins J."/>
            <person name="Haas F.B."/>
            <person name="Piednoel M."/>
            <person name="Gundlach H."/>
            <person name="Van Bel M."/>
            <person name="Meyberg R."/>
            <person name="Vives C."/>
            <person name="Morata J."/>
            <person name="Symeonidi A."/>
            <person name="Hiss M."/>
            <person name="Muchero W."/>
            <person name="Kamisugi Y."/>
            <person name="Saleh O."/>
            <person name="Blanc G."/>
            <person name="Decker E.L."/>
            <person name="van Gessel N."/>
            <person name="Grimwood J."/>
            <person name="Hayes R.D."/>
            <person name="Graham S.W."/>
            <person name="Gunter L.E."/>
            <person name="McDaniel S.F."/>
            <person name="Hoernstein S.N.W."/>
            <person name="Larsson A."/>
            <person name="Li F.W."/>
            <person name="Perroud P.F."/>
            <person name="Phillips J."/>
            <person name="Ranjan P."/>
            <person name="Rokshar D.S."/>
            <person name="Rothfels C.J."/>
            <person name="Schneider L."/>
            <person name="Shu S."/>
            <person name="Stevenson D.W."/>
            <person name="Thummler F."/>
            <person name="Tillich M."/>
            <person name="Villarreal Aguilar J.C."/>
            <person name="Widiez T."/>
            <person name="Wong G.K."/>
            <person name="Wymore A."/>
            <person name="Zhang Y."/>
            <person name="Zimmer A.D."/>
            <person name="Quatrano R.S."/>
            <person name="Mayer K.F.X."/>
            <person name="Goodstein D."/>
            <person name="Casacuberta J.M."/>
            <person name="Vandepoele K."/>
            <person name="Reski R."/>
            <person name="Cuming A.C."/>
            <person name="Tuskan G.A."/>
            <person name="Maumus F."/>
            <person name="Salse J."/>
            <person name="Schmutz J."/>
            <person name="Rensing S.A."/>
        </authorList>
    </citation>
    <scope>NUCLEOTIDE SEQUENCE [LARGE SCALE GENOMIC DNA]</scope>
    <source>
        <strain evidence="3 4">cv. Gransden 2004</strain>
    </source>
</reference>
<dbReference type="GO" id="GO:0005730">
    <property type="term" value="C:nucleolus"/>
    <property type="evidence" value="ECO:0000318"/>
    <property type="project" value="GO_Central"/>
</dbReference>
<evidence type="ECO:0000313" key="2">
    <source>
        <dbReference type="EMBL" id="PNR42972.1"/>
    </source>
</evidence>
<dbReference type="Gramene" id="Pp3c13_24500V3.1">
    <property type="protein sequence ID" value="Pp3c13_24500V3.1"/>
    <property type="gene ID" value="Pp3c13_24500"/>
</dbReference>
<protein>
    <recommendedName>
        <fullName evidence="5">Ribosome biogenesis protein NSA1</fullName>
    </recommendedName>
</protein>
<dbReference type="EnsemblPlants" id="Pp3c13_24500V3.3">
    <property type="protein sequence ID" value="Pp3c13_24500V3.3"/>
    <property type="gene ID" value="Pp3c13_24500"/>
</dbReference>
<dbReference type="PANTHER" id="PTHR16038:SF4">
    <property type="entry name" value="WD REPEAT-CONTAINING PROTEIN 74"/>
    <property type="match status" value="1"/>
</dbReference>
<dbReference type="PANTHER" id="PTHR16038">
    <property type="entry name" value="NOP SEVEN ASSOCIATED PROTEIN 1"/>
    <property type="match status" value="1"/>
</dbReference>
<dbReference type="OMA" id="HRKFAAG"/>
<dbReference type="FunCoup" id="A0A2K1JN54">
    <property type="interactions" value="1782"/>
</dbReference>
<dbReference type="Gramene" id="Pp3c13_24500V3.3">
    <property type="protein sequence ID" value="Pp3c13_24500V3.3"/>
    <property type="gene ID" value="Pp3c13_24500"/>
</dbReference>
<feature type="region of interest" description="Disordered" evidence="1">
    <location>
        <begin position="364"/>
        <end position="451"/>
    </location>
</feature>
<dbReference type="FunFam" id="2.130.10.10:FF:002734">
    <property type="entry name" value="Predicted protein"/>
    <property type="match status" value="1"/>
</dbReference>
<dbReference type="RefSeq" id="XP_024391895.1">
    <property type="nucleotide sequence ID" value="XM_024536127.2"/>
</dbReference>
<dbReference type="InterPro" id="IPR011047">
    <property type="entry name" value="Quinoprotein_ADH-like_sf"/>
</dbReference>
<dbReference type="SUPFAM" id="SSF50998">
    <property type="entry name" value="Quinoprotein alcohol dehydrogenase-like"/>
    <property type="match status" value="1"/>
</dbReference>
<evidence type="ECO:0000313" key="4">
    <source>
        <dbReference type="Proteomes" id="UP000006727"/>
    </source>
</evidence>
<dbReference type="STRING" id="3218.A0A2K1JN54"/>
<reference evidence="3" key="3">
    <citation type="submission" date="2020-12" db="UniProtKB">
        <authorList>
            <consortium name="EnsemblPlants"/>
        </authorList>
    </citation>
    <scope>IDENTIFICATION</scope>
</reference>
<evidence type="ECO:0000313" key="3">
    <source>
        <dbReference type="EnsemblPlants" id="Pp3c13_24500V3.1"/>
    </source>
</evidence>
<dbReference type="Proteomes" id="UP000006727">
    <property type="component" value="Chromosome 13"/>
</dbReference>
<dbReference type="KEGG" id="ppp:112290135"/>
<dbReference type="Gene3D" id="2.130.10.10">
    <property type="entry name" value="YVTN repeat-like/Quinoprotein amine dehydrogenase"/>
    <property type="match status" value="1"/>
</dbReference>
<dbReference type="InterPro" id="IPR015943">
    <property type="entry name" value="WD40/YVTN_repeat-like_dom_sf"/>
</dbReference>
<keyword evidence="4" id="KW-1185">Reference proteome</keyword>
<feature type="compositionally biased region" description="Basic residues" evidence="1">
    <location>
        <begin position="441"/>
        <end position="451"/>
    </location>
</feature>
<dbReference type="PaxDb" id="3218-PP1S37_345V6.1"/>
<dbReference type="EMBL" id="ABEU02000013">
    <property type="protein sequence ID" value="PNR42972.1"/>
    <property type="molecule type" value="Genomic_DNA"/>
</dbReference>
<dbReference type="OrthoDB" id="18388at2759"/>
<feature type="compositionally biased region" description="Basic and acidic residues" evidence="1">
    <location>
        <begin position="392"/>
        <end position="411"/>
    </location>
</feature>
<gene>
    <name evidence="3" type="primary">LOC112290135</name>
    <name evidence="2" type="ORF">PHYPA_017804</name>
</gene>
<evidence type="ECO:0000256" key="1">
    <source>
        <dbReference type="SAM" id="MobiDB-lite"/>
    </source>
</evidence>
<dbReference type="InterPro" id="IPR037379">
    <property type="entry name" value="WDR74/Nsa1"/>
</dbReference>
<reference evidence="2 4" key="1">
    <citation type="journal article" date="2008" name="Science">
        <title>The Physcomitrella genome reveals evolutionary insights into the conquest of land by plants.</title>
        <authorList>
            <person name="Rensing S."/>
            <person name="Lang D."/>
            <person name="Zimmer A."/>
            <person name="Terry A."/>
            <person name="Salamov A."/>
            <person name="Shapiro H."/>
            <person name="Nishiyama T."/>
            <person name="Perroud P.-F."/>
            <person name="Lindquist E."/>
            <person name="Kamisugi Y."/>
            <person name="Tanahashi T."/>
            <person name="Sakakibara K."/>
            <person name="Fujita T."/>
            <person name="Oishi K."/>
            <person name="Shin-I T."/>
            <person name="Kuroki Y."/>
            <person name="Toyoda A."/>
            <person name="Suzuki Y."/>
            <person name="Hashimoto A."/>
            <person name="Yamaguchi K."/>
            <person name="Sugano A."/>
            <person name="Kohara Y."/>
            <person name="Fujiyama A."/>
            <person name="Anterola A."/>
            <person name="Aoki S."/>
            <person name="Ashton N."/>
            <person name="Barbazuk W.B."/>
            <person name="Barker E."/>
            <person name="Bennetzen J."/>
            <person name="Bezanilla M."/>
            <person name="Blankenship R."/>
            <person name="Cho S.H."/>
            <person name="Dutcher S."/>
            <person name="Estelle M."/>
            <person name="Fawcett J.A."/>
            <person name="Gundlach H."/>
            <person name="Hanada K."/>
            <person name="Heyl A."/>
            <person name="Hicks K.A."/>
            <person name="Hugh J."/>
            <person name="Lohr M."/>
            <person name="Mayer K."/>
            <person name="Melkozernov A."/>
            <person name="Murata T."/>
            <person name="Nelson D."/>
            <person name="Pils B."/>
            <person name="Prigge M."/>
            <person name="Reiss B."/>
            <person name="Renner T."/>
            <person name="Rombauts S."/>
            <person name="Rushton P."/>
            <person name="Sanderfoot A."/>
            <person name="Schween G."/>
            <person name="Shiu S.-H."/>
            <person name="Stueber K."/>
            <person name="Theodoulou F.L."/>
            <person name="Tu H."/>
            <person name="Van de Peer Y."/>
            <person name="Verrier P.J."/>
            <person name="Waters E."/>
            <person name="Wood A."/>
            <person name="Yang L."/>
            <person name="Cove D."/>
            <person name="Cuming A."/>
            <person name="Hasebe M."/>
            <person name="Lucas S."/>
            <person name="Mishler D.B."/>
            <person name="Reski R."/>
            <person name="Grigoriev I."/>
            <person name="Quatrano R.S."/>
            <person name="Boore J.L."/>
        </authorList>
    </citation>
    <scope>NUCLEOTIDE SEQUENCE [LARGE SCALE GENOMIC DNA]</scope>
    <source>
        <strain evidence="3 4">cv. Gransden 2004</strain>
    </source>
</reference>
<dbReference type="SMART" id="SM00320">
    <property type="entry name" value="WD40"/>
    <property type="match status" value="4"/>
</dbReference>
<feature type="compositionally biased region" description="Polar residues" evidence="1">
    <location>
        <begin position="369"/>
        <end position="382"/>
    </location>
</feature>
<dbReference type="InterPro" id="IPR001680">
    <property type="entry name" value="WD40_rpt"/>
</dbReference>
<dbReference type="AlphaFoldDB" id="A0A2K1JN54"/>
<dbReference type="GO" id="GO:0042273">
    <property type="term" value="P:ribosomal large subunit biogenesis"/>
    <property type="evidence" value="ECO:0000318"/>
    <property type="project" value="GO_Central"/>
</dbReference>
<accession>A0A2K1JN54</accession>
<dbReference type="CDD" id="cd22857">
    <property type="entry name" value="WDR74"/>
    <property type="match status" value="1"/>
</dbReference>
<dbReference type="GeneID" id="112290135"/>